<accession>A7A741</accession>
<reference evidence="1 2" key="2">
    <citation type="submission" date="2007-05" db="EMBL/GenBank/DDBJ databases">
        <title>Draft genome sequence of Bifidobacterium adolescentis (L2-32).</title>
        <authorList>
            <person name="Sudarsanam P."/>
            <person name="Ley R."/>
            <person name="Guruge J."/>
            <person name="Turnbaugh P.J."/>
            <person name="Mahowald M."/>
            <person name="Liep D."/>
            <person name="Gordon J."/>
        </authorList>
    </citation>
    <scope>NUCLEOTIDE SEQUENCE [LARGE SCALE GENOMIC DNA]</scope>
    <source>
        <strain evidence="1 2">L2-32</strain>
    </source>
</reference>
<evidence type="ECO:0000313" key="2">
    <source>
        <dbReference type="Proteomes" id="UP000003773"/>
    </source>
</evidence>
<reference evidence="1 2" key="1">
    <citation type="submission" date="2007-04" db="EMBL/GenBank/DDBJ databases">
        <authorList>
            <person name="Fulton L."/>
            <person name="Clifton S."/>
            <person name="Fulton B."/>
            <person name="Xu J."/>
            <person name="Minx P."/>
            <person name="Pepin K.H."/>
            <person name="Johnson M."/>
            <person name="Thiruvilangam P."/>
            <person name="Bhonagiri V."/>
            <person name="Nash W.E."/>
            <person name="Mardis E.R."/>
            <person name="Wilson R.K."/>
        </authorList>
    </citation>
    <scope>NUCLEOTIDE SEQUENCE [LARGE SCALE GENOMIC DNA]</scope>
    <source>
        <strain evidence="1 2">L2-32</strain>
    </source>
</reference>
<dbReference type="HOGENOM" id="CLU_3132785_0_0_11"/>
<organism evidence="1 2">
    <name type="scientific">Bifidobacterium adolescentis L2-32</name>
    <dbReference type="NCBI Taxonomy" id="411481"/>
    <lineage>
        <taxon>Bacteria</taxon>
        <taxon>Bacillati</taxon>
        <taxon>Actinomycetota</taxon>
        <taxon>Actinomycetes</taxon>
        <taxon>Bifidobacteriales</taxon>
        <taxon>Bifidobacteriaceae</taxon>
        <taxon>Bifidobacterium</taxon>
    </lineage>
</organism>
<proteinExistence type="predicted"/>
<sequence>MPRYQLKPETFWFPVFCFPQDVSLLLYKVPIHIERNRHTQRMVMPPQPS</sequence>
<dbReference type="EMBL" id="AAXD02000052">
    <property type="protein sequence ID" value="EDN82624.1"/>
    <property type="molecule type" value="Genomic_DNA"/>
</dbReference>
<gene>
    <name evidence="1" type="ORF">BIFADO_01677</name>
</gene>
<comment type="caution">
    <text evidence="1">The sequence shown here is derived from an EMBL/GenBank/DDBJ whole genome shotgun (WGS) entry which is preliminary data.</text>
</comment>
<dbReference type="AlphaFoldDB" id="A7A741"/>
<evidence type="ECO:0000313" key="1">
    <source>
        <dbReference type="EMBL" id="EDN82624.1"/>
    </source>
</evidence>
<protein>
    <submittedName>
        <fullName evidence="1">Uncharacterized protein</fullName>
    </submittedName>
</protein>
<name>A7A741_BIFAD</name>
<dbReference type="Proteomes" id="UP000003773">
    <property type="component" value="Unassembled WGS sequence"/>
</dbReference>